<keyword evidence="1 3" id="KW-0963">Cytoplasm</keyword>
<dbReference type="PANTHER" id="PTHR30308">
    <property type="entry name" value="TMRNA-BINDING COMPONENT OF TRANS-TRANSLATION TAGGING COMPLEX"/>
    <property type="match status" value="1"/>
</dbReference>
<comment type="subcellular location">
    <subcellularLocation>
        <location evidence="3">Cytoplasm</location>
    </subcellularLocation>
    <text evidence="3">The tmRNA-SmpB complex associates with stalled 70S ribosomes.</text>
</comment>
<dbReference type="RefSeq" id="WP_038640735.1">
    <property type="nucleotide sequence ID" value="NZ_CP009888.1"/>
</dbReference>
<dbReference type="NCBIfam" id="TIGR00086">
    <property type="entry name" value="smpB"/>
    <property type="match status" value="1"/>
</dbReference>
<keyword evidence="2 3" id="KW-0694">RNA-binding</keyword>
<dbReference type="CDD" id="cd09294">
    <property type="entry name" value="SmpB"/>
    <property type="match status" value="1"/>
</dbReference>
<dbReference type="KEGG" id="pseo:OM33_08170"/>
<organism evidence="5 6">
    <name type="scientific">Pseudoalteromonas piratica</name>
    <dbReference type="NCBI Taxonomy" id="1348114"/>
    <lineage>
        <taxon>Bacteria</taxon>
        <taxon>Pseudomonadati</taxon>
        <taxon>Pseudomonadota</taxon>
        <taxon>Gammaproteobacteria</taxon>
        <taxon>Alteromonadales</taxon>
        <taxon>Pseudoalteromonadaceae</taxon>
        <taxon>Pseudoalteromonas</taxon>
    </lineage>
</organism>
<dbReference type="OrthoDB" id="9805462at2"/>
<evidence type="ECO:0000256" key="3">
    <source>
        <dbReference type="HAMAP-Rule" id="MF_00023"/>
    </source>
</evidence>
<dbReference type="AlphaFoldDB" id="A0A0A7EEW5"/>
<dbReference type="SUPFAM" id="SSF74982">
    <property type="entry name" value="Small protein B (SmpB)"/>
    <property type="match status" value="1"/>
</dbReference>
<dbReference type="GO" id="GO:0003723">
    <property type="term" value="F:RNA binding"/>
    <property type="evidence" value="ECO:0007669"/>
    <property type="project" value="UniProtKB-UniRule"/>
</dbReference>
<dbReference type="InterPro" id="IPR000037">
    <property type="entry name" value="SsrA-bd_prot"/>
</dbReference>
<dbReference type="GO" id="GO:0005829">
    <property type="term" value="C:cytosol"/>
    <property type="evidence" value="ECO:0007669"/>
    <property type="project" value="TreeGrafter"/>
</dbReference>
<dbReference type="PROSITE" id="PS01317">
    <property type="entry name" value="SSRP"/>
    <property type="match status" value="1"/>
</dbReference>
<comment type="function">
    <text evidence="3">Required for rescue of stalled ribosomes mediated by trans-translation. Binds to transfer-messenger RNA (tmRNA), required for stable association of tmRNA with ribosomes. tmRNA and SmpB together mimic tRNA shape, replacing the anticodon stem-loop with SmpB. tmRNA is encoded by the ssrA gene; the 2 termini fold to resemble tRNA(Ala) and it encodes a 'tag peptide', a short internal open reading frame. During trans-translation Ala-aminoacylated tmRNA acts like a tRNA, entering the A-site of stalled ribosomes, displacing the stalled mRNA. The ribosome then switches to translate the ORF on the tmRNA; the nascent peptide is terminated with the 'tag peptide' encoded by the tmRNA and targeted for degradation. The ribosome is freed to recommence translation, which seems to be the essential function of trans-translation.</text>
</comment>
<dbReference type="EMBL" id="CP009888">
    <property type="protein sequence ID" value="AIY65134.1"/>
    <property type="molecule type" value="Genomic_DNA"/>
</dbReference>
<dbReference type="HOGENOM" id="CLU_108953_3_0_6"/>
<proteinExistence type="inferred from homology"/>
<evidence type="ECO:0000256" key="1">
    <source>
        <dbReference type="ARBA" id="ARBA00022490"/>
    </source>
</evidence>
<evidence type="ECO:0000256" key="2">
    <source>
        <dbReference type="ARBA" id="ARBA00022884"/>
    </source>
</evidence>
<evidence type="ECO:0000313" key="6">
    <source>
        <dbReference type="Proteomes" id="UP000030341"/>
    </source>
</evidence>
<gene>
    <name evidence="3" type="primary">smpB</name>
    <name evidence="5" type="ORF">OM33_08170</name>
</gene>
<dbReference type="PANTHER" id="PTHR30308:SF2">
    <property type="entry name" value="SSRA-BINDING PROTEIN"/>
    <property type="match status" value="1"/>
</dbReference>
<comment type="similarity">
    <text evidence="3">Belongs to the SmpB family.</text>
</comment>
<name>A0A0A7EEW5_9GAMM</name>
<protein>
    <recommendedName>
        <fullName evidence="3">SsrA-binding protein</fullName>
    </recommendedName>
    <alternativeName>
        <fullName evidence="3">Small protein B</fullName>
    </alternativeName>
</protein>
<feature type="region of interest" description="Disordered" evidence="4">
    <location>
        <begin position="138"/>
        <end position="160"/>
    </location>
</feature>
<dbReference type="GO" id="GO:0070930">
    <property type="term" value="P:trans-translation-dependent protein tagging"/>
    <property type="evidence" value="ECO:0007669"/>
    <property type="project" value="TreeGrafter"/>
</dbReference>
<sequence>MAKHKKPKAQSNTIALNKKARHEYLLQDKFEAGMELQGWEVKSIRAGKVNITETFIQVKNGEAYLHASQITPLLQASSHVVCDPMRPRKLLLKKREIDRLIGAVEREGYSLVATAMYWKKCWVKLEFCLAKGKKLHDKRADSKEKDWAREKERTMKHAAR</sequence>
<keyword evidence="6" id="KW-1185">Reference proteome</keyword>
<accession>A0A0A7EEW5</accession>
<dbReference type="HAMAP" id="MF_00023">
    <property type="entry name" value="SmpB"/>
    <property type="match status" value="1"/>
</dbReference>
<reference evidence="5 6" key="1">
    <citation type="submission" date="2014-11" db="EMBL/GenBank/DDBJ databases">
        <title>Complete Genome Sequence of Pseudoalteromonas sp. Strain OCN003 Isolated from Kaneohe Bay, Oahu, Hawaii.</title>
        <authorList>
            <person name="Beurmann S."/>
            <person name="Videau P."/>
            <person name="Ushijima B."/>
            <person name="Smith A.M."/>
            <person name="Aeby G.S."/>
            <person name="Callahan S.M."/>
            <person name="Belcaid M."/>
        </authorList>
    </citation>
    <scope>NUCLEOTIDE SEQUENCE [LARGE SCALE GENOMIC DNA]</scope>
    <source>
        <strain evidence="5 6">OCN003</strain>
    </source>
</reference>
<evidence type="ECO:0000313" key="5">
    <source>
        <dbReference type="EMBL" id="AIY65134.1"/>
    </source>
</evidence>
<dbReference type="InterPro" id="IPR020081">
    <property type="entry name" value="SsrA-bd_prot_CS"/>
</dbReference>
<dbReference type="Pfam" id="PF01668">
    <property type="entry name" value="SmpB"/>
    <property type="match status" value="1"/>
</dbReference>
<dbReference type="Proteomes" id="UP000030341">
    <property type="component" value="Chromosome 1"/>
</dbReference>
<dbReference type="GO" id="GO:0070929">
    <property type="term" value="P:trans-translation"/>
    <property type="evidence" value="ECO:0007669"/>
    <property type="project" value="UniProtKB-UniRule"/>
</dbReference>
<evidence type="ECO:0000256" key="4">
    <source>
        <dbReference type="SAM" id="MobiDB-lite"/>
    </source>
</evidence>
<dbReference type="NCBIfam" id="NF003843">
    <property type="entry name" value="PRK05422.1"/>
    <property type="match status" value="1"/>
</dbReference>
<dbReference type="InterPro" id="IPR023620">
    <property type="entry name" value="SmpB"/>
</dbReference>
<dbReference type="Gene3D" id="2.40.280.10">
    <property type="match status" value="1"/>
</dbReference>
<dbReference type="STRING" id="1348114.OM33_08170"/>
<dbReference type="eggNOG" id="COG0691">
    <property type="taxonomic scope" value="Bacteria"/>
</dbReference>